<dbReference type="Proteomes" id="UP000314294">
    <property type="component" value="Unassembled WGS sequence"/>
</dbReference>
<evidence type="ECO:0000313" key="2">
    <source>
        <dbReference type="Proteomes" id="UP000314294"/>
    </source>
</evidence>
<protein>
    <submittedName>
        <fullName evidence="1">Uncharacterized protein</fullName>
    </submittedName>
</protein>
<sequence>MLPKCTLELRAMGETSLSGRELQPQYQAPRRCLSTDWIETEEEAATCCRRHHHHQHHLSSCCLCRRGTCGFCFLSLPTAATL</sequence>
<reference evidence="1 2" key="1">
    <citation type="submission" date="2019-03" db="EMBL/GenBank/DDBJ databases">
        <title>First draft genome of Liparis tanakae, snailfish: a comprehensive survey of snailfish specific genes.</title>
        <authorList>
            <person name="Kim W."/>
            <person name="Song I."/>
            <person name="Jeong J.-H."/>
            <person name="Kim D."/>
            <person name="Kim S."/>
            <person name="Ryu S."/>
            <person name="Song J.Y."/>
            <person name="Lee S.K."/>
        </authorList>
    </citation>
    <scope>NUCLEOTIDE SEQUENCE [LARGE SCALE GENOMIC DNA]</scope>
    <source>
        <tissue evidence="1">Muscle</tissue>
    </source>
</reference>
<dbReference type="AlphaFoldDB" id="A0A4Z2H758"/>
<dbReference type="EMBL" id="SRLO01000322">
    <property type="protein sequence ID" value="TNN61075.1"/>
    <property type="molecule type" value="Genomic_DNA"/>
</dbReference>
<gene>
    <name evidence="1" type="ORF">EYF80_028728</name>
</gene>
<comment type="caution">
    <text evidence="1">The sequence shown here is derived from an EMBL/GenBank/DDBJ whole genome shotgun (WGS) entry which is preliminary data.</text>
</comment>
<organism evidence="1 2">
    <name type="scientific">Liparis tanakae</name>
    <name type="common">Tanaka's snailfish</name>
    <dbReference type="NCBI Taxonomy" id="230148"/>
    <lineage>
        <taxon>Eukaryota</taxon>
        <taxon>Metazoa</taxon>
        <taxon>Chordata</taxon>
        <taxon>Craniata</taxon>
        <taxon>Vertebrata</taxon>
        <taxon>Euteleostomi</taxon>
        <taxon>Actinopterygii</taxon>
        <taxon>Neopterygii</taxon>
        <taxon>Teleostei</taxon>
        <taxon>Neoteleostei</taxon>
        <taxon>Acanthomorphata</taxon>
        <taxon>Eupercaria</taxon>
        <taxon>Perciformes</taxon>
        <taxon>Cottioidei</taxon>
        <taxon>Cottales</taxon>
        <taxon>Liparidae</taxon>
        <taxon>Liparis</taxon>
    </lineage>
</organism>
<accession>A0A4Z2H758</accession>
<name>A0A4Z2H758_9TELE</name>
<evidence type="ECO:0000313" key="1">
    <source>
        <dbReference type="EMBL" id="TNN61075.1"/>
    </source>
</evidence>
<proteinExistence type="predicted"/>
<keyword evidence="2" id="KW-1185">Reference proteome</keyword>